<dbReference type="Gene3D" id="3.50.30.30">
    <property type="match status" value="1"/>
</dbReference>
<dbReference type="AlphaFoldDB" id="A0A8H8DKV0"/>
<keyword evidence="3 7" id="KW-1133">Transmembrane helix</keyword>
<feature type="region of interest" description="Disordered" evidence="6">
    <location>
        <begin position="384"/>
        <end position="411"/>
    </location>
</feature>
<dbReference type="GO" id="GO:0006511">
    <property type="term" value="P:ubiquitin-dependent protein catabolic process"/>
    <property type="evidence" value="ECO:0007669"/>
    <property type="project" value="TreeGrafter"/>
</dbReference>
<dbReference type="InterPro" id="IPR001841">
    <property type="entry name" value="Znf_RING"/>
</dbReference>
<dbReference type="GO" id="GO:0008270">
    <property type="term" value="F:zinc ion binding"/>
    <property type="evidence" value="ECO:0007669"/>
    <property type="project" value="UniProtKB-KW"/>
</dbReference>
<feature type="compositionally biased region" description="Pro residues" evidence="6">
    <location>
        <begin position="668"/>
        <end position="677"/>
    </location>
</feature>
<evidence type="ECO:0000256" key="6">
    <source>
        <dbReference type="SAM" id="MobiDB-lite"/>
    </source>
</evidence>
<feature type="compositionally biased region" description="Low complexity" evidence="6">
    <location>
        <begin position="607"/>
        <end position="619"/>
    </location>
</feature>
<gene>
    <name evidence="9" type="ORF">BJ554DRAFT_5667</name>
</gene>
<evidence type="ECO:0000259" key="8">
    <source>
        <dbReference type="PROSITE" id="PS50089"/>
    </source>
</evidence>
<keyword evidence="5" id="KW-0863">Zinc-finger</keyword>
<evidence type="ECO:0000313" key="9">
    <source>
        <dbReference type="EMBL" id="KAG5462050.1"/>
    </source>
</evidence>
<dbReference type="PANTHER" id="PTHR22765:SF434">
    <property type="entry name" value="GB|AAD18119.1-RELATED"/>
    <property type="match status" value="1"/>
</dbReference>
<feature type="region of interest" description="Disordered" evidence="6">
    <location>
        <begin position="1"/>
        <end position="31"/>
    </location>
</feature>
<dbReference type="Pfam" id="PF02225">
    <property type="entry name" value="PA"/>
    <property type="match status" value="1"/>
</dbReference>
<keyword evidence="10" id="KW-1185">Reference proteome</keyword>
<keyword evidence="4 7" id="KW-0472">Membrane</keyword>
<evidence type="ECO:0000256" key="1">
    <source>
        <dbReference type="ARBA" id="ARBA00004370"/>
    </source>
</evidence>
<dbReference type="SUPFAM" id="SSF57850">
    <property type="entry name" value="RING/U-box"/>
    <property type="match status" value="1"/>
</dbReference>
<evidence type="ECO:0000313" key="10">
    <source>
        <dbReference type="Proteomes" id="UP000673691"/>
    </source>
</evidence>
<keyword evidence="5" id="KW-0479">Metal-binding</keyword>
<protein>
    <recommendedName>
        <fullName evidence="8">RING-type domain-containing protein</fullName>
    </recommendedName>
</protein>
<evidence type="ECO:0000256" key="5">
    <source>
        <dbReference type="PROSITE-ProRule" id="PRU00175"/>
    </source>
</evidence>
<dbReference type="InterPro" id="IPR003137">
    <property type="entry name" value="PA_domain"/>
</dbReference>
<dbReference type="PANTHER" id="PTHR22765">
    <property type="entry name" value="RING FINGER AND PROTEASE ASSOCIATED DOMAIN-CONTAINING"/>
    <property type="match status" value="1"/>
</dbReference>
<evidence type="ECO:0000256" key="2">
    <source>
        <dbReference type="ARBA" id="ARBA00022692"/>
    </source>
</evidence>
<accession>A0A8H8DKV0</accession>
<evidence type="ECO:0000256" key="7">
    <source>
        <dbReference type="SAM" id="Phobius"/>
    </source>
</evidence>
<feature type="region of interest" description="Disordered" evidence="6">
    <location>
        <begin position="536"/>
        <end position="571"/>
    </location>
</feature>
<evidence type="ECO:0000256" key="4">
    <source>
        <dbReference type="ARBA" id="ARBA00023136"/>
    </source>
</evidence>
<dbReference type="EMBL" id="JAEFCI010002712">
    <property type="protein sequence ID" value="KAG5462050.1"/>
    <property type="molecule type" value="Genomic_DNA"/>
</dbReference>
<keyword evidence="5" id="KW-0862">Zinc</keyword>
<feature type="region of interest" description="Disordered" evidence="6">
    <location>
        <begin position="607"/>
        <end position="677"/>
    </location>
</feature>
<dbReference type="GO" id="GO:0016020">
    <property type="term" value="C:membrane"/>
    <property type="evidence" value="ECO:0007669"/>
    <property type="project" value="UniProtKB-SubCell"/>
</dbReference>
<organism evidence="9 10">
    <name type="scientific">Olpidium bornovanus</name>
    <dbReference type="NCBI Taxonomy" id="278681"/>
    <lineage>
        <taxon>Eukaryota</taxon>
        <taxon>Fungi</taxon>
        <taxon>Fungi incertae sedis</taxon>
        <taxon>Olpidiomycota</taxon>
        <taxon>Olpidiomycotina</taxon>
        <taxon>Olpidiomycetes</taxon>
        <taxon>Olpidiales</taxon>
        <taxon>Olpidiaceae</taxon>
        <taxon>Olpidium</taxon>
    </lineage>
</organism>
<feature type="compositionally biased region" description="Low complexity" evidence="6">
    <location>
        <begin position="654"/>
        <end position="667"/>
    </location>
</feature>
<evidence type="ECO:0000256" key="3">
    <source>
        <dbReference type="ARBA" id="ARBA00022989"/>
    </source>
</evidence>
<dbReference type="CDD" id="cd16454">
    <property type="entry name" value="RING-H2_PA-TM-RING"/>
    <property type="match status" value="1"/>
</dbReference>
<dbReference type="GO" id="GO:0061630">
    <property type="term" value="F:ubiquitin protein ligase activity"/>
    <property type="evidence" value="ECO:0007669"/>
    <property type="project" value="TreeGrafter"/>
</dbReference>
<dbReference type="InterPro" id="IPR013083">
    <property type="entry name" value="Znf_RING/FYVE/PHD"/>
</dbReference>
<dbReference type="OrthoDB" id="8062037at2759"/>
<dbReference type="Pfam" id="PF13639">
    <property type="entry name" value="zf-RING_2"/>
    <property type="match status" value="1"/>
</dbReference>
<reference evidence="9 10" key="1">
    <citation type="journal article" name="Sci. Rep.">
        <title>Genome-scale phylogenetic analyses confirm Olpidium as the closest living zoosporic fungus to the non-flagellated, terrestrial fungi.</title>
        <authorList>
            <person name="Chang Y."/>
            <person name="Rochon D."/>
            <person name="Sekimoto S."/>
            <person name="Wang Y."/>
            <person name="Chovatia M."/>
            <person name="Sandor L."/>
            <person name="Salamov A."/>
            <person name="Grigoriev I.V."/>
            <person name="Stajich J.E."/>
            <person name="Spatafora J.W."/>
        </authorList>
    </citation>
    <scope>NUCLEOTIDE SEQUENCE [LARGE SCALE GENOMIC DNA]</scope>
    <source>
        <strain evidence="9">S191</strain>
    </source>
</reference>
<proteinExistence type="predicted"/>
<dbReference type="PROSITE" id="PS50089">
    <property type="entry name" value="ZF_RING_2"/>
    <property type="match status" value="1"/>
</dbReference>
<dbReference type="InterPro" id="IPR051826">
    <property type="entry name" value="E3_ubiquitin-ligase_domain"/>
</dbReference>
<comment type="caution">
    <text evidence="9">The sequence shown here is derived from an EMBL/GenBank/DDBJ whole genome shotgun (WGS) entry which is preliminary data.</text>
</comment>
<comment type="subcellular location">
    <subcellularLocation>
        <location evidence="1">Membrane</location>
    </subcellularLocation>
</comment>
<feature type="compositionally biased region" description="Basic and acidic residues" evidence="6">
    <location>
        <begin position="399"/>
        <end position="410"/>
    </location>
</feature>
<name>A0A8H8DKV0_9FUNG</name>
<dbReference type="SMART" id="SM00184">
    <property type="entry name" value="RING"/>
    <property type="match status" value="1"/>
</dbReference>
<feature type="compositionally biased region" description="Pro residues" evidence="6">
    <location>
        <begin position="12"/>
        <end position="22"/>
    </location>
</feature>
<feature type="transmembrane region" description="Helical" evidence="7">
    <location>
        <begin position="319"/>
        <end position="343"/>
    </location>
</feature>
<sequence length="677" mass="71611">MPTRRPVRLRDPVPPPGTLPQPPRRRDAATSCPRCSCLPPSAVAGSRRFRLRLRRRGVLALLVLLVFPAAAQPPPQPVLHADLVIVGGTKGKEIPAGIDVVEEAALDSTEVVAMPGAPLPPAEGTKGVLYDASGACPVSPAPEVPPDFPPLKIALVALARGSAGDCDAATRIRNAQADGADGIILWAGDPTNATASVAVPAAGLGAADGVSVPVFMADPSLARKVGADPAPISLWGGIDTATSPPPPQISSPTFFFPSVAIATGAASLEIGADKRLFVCTLSSAQLLDAYNLLLPNPNAPFDRRVRVVLYPDEQQFLPLWQFTLIFLACLVVLTTGMSVVMHFHMFGLRRRHRLYLAAQQAVRSSPPTLTTESLQRFPLVRYRPPRERSASSDAAAPADLDKSEGSRGESGDQITVAANAGLPVQYTGSDTCAVCLDEFEEGDILRRLFPCGHRYHARECIDPWLTTKSSKCPMCKAECRDEGSAQKEETERARERFAAAYRIDEAYSVAEILFFGLACGWARPRIVEHPERRLPEGRFRTSGTSNPRTVIDARTAADSGRNGGDRQQAGTTRPAFLVLSAPESVSSAEPAGGEPSQASTVVRIAASPVGPASPSSQPPISTHDWPPLFPSTPVLPNIDSLGGEGFRSAEDVGVEPPASASSVSPQAVVPPPATPHV</sequence>
<dbReference type="Proteomes" id="UP000673691">
    <property type="component" value="Unassembled WGS sequence"/>
</dbReference>
<dbReference type="Gene3D" id="3.30.40.10">
    <property type="entry name" value="Zinc/RING finger domain, C3HC4 (zinc finger)"/>
    <property type="match status" value="1"/>
</dbReference>
<keyword evidence="2 7" id="KW-0812">Transmembrane</keyword>
<feature type="domain" description="RING-type" evidence="8">
    <location>
        <begin position="432"/>
        <end position="476"/>
    </location>
</feature>